<dbReference type="RefSeq" id="WP_138863914.1">
    <property type="nucleotide sequence ID" value="NZ_VCPC01000002.1"/>
</dbReference>
<gene>
    <name evidence="4" type="ORF">FGK64_11445</name>
</gene>
<dbReference type="InterPro" id="IPR002563">
    <property type="entry name" value="Flavin_Rdtase-like_dom"/>
</dbReference>
<dbReference type="PANTHER" id="PTHR30466">
    <property type="entry name" value="FLAVIN REDUCTASE"/>
    <property type="match status" value="1"/>
</dbReference>
<dbReference type="Proteomes" id="UP001191082">
    <property type="component" value="Unassembled WGS sequence"/>
</dbReference>
<evidence type="ECO:0000259" key="3">
    <source>
        <dbReference type="SMART" id="SM00903"/>
    </source>
</evidence>
<dbReference type="InterPro" id="IPR012349">
    <property type="entry name" value="Split_barrel_FMN-bd"/>
</dbReference>
<dbReference type="EMBL" id="VCPC01000002">
    <property type="protein sequence ID" value="TMV13358.1"/>
    <property type="molecule type" value="Genomic_DNA"/>
</dbReference>
<keyword evidence="2" id="KW-0560">Oxidoreductase</keyword>
<name>A0ABY2XBC1_9RHOB</name>
<dbReference type="PANTHER" id="PTHR30466:SF11">
    <property type="entry name" value="FLAVIN-DEPENDENT MONOOXYGENASE, REDUCTASE SUBUNIT HSAB"/>
    <property type="match status" value="1"/>
</dbReference>
<dbReference type="Gene3D" id="2.30.110.10">
    <property type="entry name" value="Electron Transport, Fmn-binding Protein, Chain A"/>
    <property type="match status" value="1"/>
</dbReference>
<protein>
    <submittedName>
        <fullName evidence="4">Flavin reductase family protein</fullName>
    </submittedName>
</protein>
<dbReference type="SUPFAM" id="SSF50475">
    <property type="entry name" value="FMN-binding split barrel"/>
    <property type="match status" value="1"/>
</dbReference>
<sequence length="168" mass="18379">MTDTPYTSHVPSHESRSSYREALGCYGTGVTVVSTTTPDGPLAMTANSFASVSLEPPLVLWCPARASARHDPLAQARDYVIHVMGAEQRDLASHFARSGDDFDGIDWQTGATGQPVLADCLARFECRRYSTQQAGDHSIVLGKVLRFWHRPGMGLMFKRGQFGGFSEL</sequence>
<dbReference type="SMART" id="SM00903">
    <property type="entry name" value="Flavin_Reduct"/>
    <property type="match status" value="1"/>
</dbReference>
<organism evidence="4 5">
    <name type="scientific">Arenibacterium halophilum</name>
    <dbReference type="NCBI Taxonomy" id="2583821"/>
    <lineage>
        <taxon>Bacteria</taxon>
        <taxon>Pseudomonadati</taxon>
        <taxon>Pseudomonadota</taxon>
        <taxon>Alphaproteobacteria</taxon>
        <taxon>Rhodobacterales</taxon>
        <taxon>Paracoccaceae</taxon>
        <taxon>Arenibacterium</taxon>
    </lineage>
</organism>
<accession>A0ABY2XBC1</accession>
<comment type="caution">
    <text evidence="4">The sequence shown here is derived from an EMBL/GenBank/DDBJ whole genome shotgun (WGS) entry which is preliminary data.</text>
</comment>
<feature type="domain" description="Flavin reductase like" evidence="3">
    <location>
        <begin position="23"/>
        <end position="164"/>
    </location>
</feature>
<dbReference type="Pfam" id="PF01613">
    <property type="entry name" value="Flavin_Reduct"/>
    <property type="match status" value="1"/>
</dbReference>
<reference evidence="4 5" key="1">
    <citation type="submission" date="2019-05" db="EMBL/GenBank/DDBJ databases">
        <title>Marivita sp. nov. isolated from sea sediment.</title>
        <authorList>
            <person name="Kim W."/>
        </authorList>
    </citation>
    <scope>NUCLEOTIDE SEQUENCE [LARGE SCALE GENOMIC DNA]</scope>
    <source>
        <strain evidence="4 5">CAU 1492</strain>
    </source>
</reference>
<evidence type="ECO:0000256" key="1">
    <source>
        <dbReference type="ARBA" id="ARBA00008898"/>
    </source>
</evidence>
<evidence type="ECO:0000256" key="2">
    <source>
        <dbReference type="ARBA" id="ARBA00023002"/>
    </source>
</evidence>
<evidence type="ECO:0000313" key="4">
    <source>
        <dbReference type="EMBL" id="TMV13358.1"/>
    </source>
</evidence>
<dbReference type="InterPro" id="IPR050268">
    <property type="entry name" value="NADH-dep_flavin_reductase"/>
</dbReference>
<proteinExistence type="inferred from homology"/>
<keyword evidence="5" id="KW-1185">Reference proteome</keyword>
<evidence type="ECO:0000313" key="5">
    <source>
        <dbReference type="Proteomes" id="UP001191082"/>
    </source>
</evidence>
<comment type="similarity">
    <text evidence="1">Belongs to the non-flavoprotein flavin reductase family.</text>
</comment>